<dbReference type="InterPro" id="IPR001584">
    <property type="entry name" value="Integrase_cat-core"/>
</dbReference>
<accession>A0A438HQL2</accession>
<gene>
    <name evidence="2" type="primary">pol_1549</name>
    <name evidence="2" type="ORF">CK203_042829</name>
</gene>
<dbReference type="InterPro" id="IPR036397">
    <property type="entry name" value="RNaseH_sf"/>
</dbReference>
<proteinExistence type="predicted"/>
<organism evidence="2 3">
    <name type="scientific">Vitis vinifera</name>
    <name type="common">Grape</name>
    <dbReference type="NCBI Taxonomy" id="29760"/>
    <lineage>
        <taxon>Eukaryota</taxon>
        <taxon>Viridiplantae</taxon>
        <taxon>Streptophyta</taxon>
        <taxon>Embryophyta</taxon>
        <taxon>Tracheophyta</taxon>
        <taxon>Spermatophyta</taxon>
        <taxon>Magnoliopsida</taxon>
        <taxon>eudicotyledons</taxon>
        <taxon>Gunneridae</taxon>
        <taxon>Pentapetalae</taxon>
        <taxon>rosids</taxon>
        <taxon>Vitales</taxon>
        <taxon>Vitaceae</taxon>
        <taxon>Viteae</taxon>
        <taxon>Vitis</taxon>
    </lineage>
</organism>
<sequence>METDCCQFVQRCPECQIHGDLIHVPPSELHALTSPWPFSVWGIDIIGKISRNLSSGHEFILVAIDYFTKWVEAASYARLTSSGVASFIRSHIICRYGVPHELISDRGVHFRAEVDTLVQRYSIRHHRSSAYRPQTNGAVEATNKNIKRILRRMVEASRDWSEKLPFALWAYRTSFRTSTGATPYSLVYGMEAMLPVEIEMGSLRVVLEQQIPEADWAQARFDQLNLLDEKRLRAADHVRAYQRKMARAFKKRVKPDHCMELTPEGAAWLMDLDGNRFSEPTNVDQLKRYYVETMVAGWVAIISVDHHFSSRIHCFAIIFIVACDSSHSLRVLFSPYSDPSQAFSGPWLMGFTIHVAFIYEGMSFDHWVFEPSFLSFLSPYHLGLRYVPCLKTTLRPWDQMSSSAASTWTGAPEIHPASSALLDAWMPPCLSIWEVILDICALIQLWIRMTGMDDLSSSDFSTYYILDATLGHIPHLDREGYISDPLCVPLVLFSGYQDRSGTSDAILGHISLIWPWRRSLSHISVTVSITRLRYIVFASLTIIPELFIDMGSQRSVVRDS</sequence>
<dbReference type="Proteomes" id="UP000288805">
    <property type="component" value="Unassembled WGS sequence"/>
</dbReference>
<dbReference type="EMBL" id="QGNW01000190">
    <property type="protein sequence ID" value="RVW86748.1"/>
    <property type="molecule type" value="Genomic_DNA"/>
</dbReference>
<dbReference type="InterPro" id="IPR012337">
    <property type="entry name" value="RNaseH-like_sf"/>
</dbReference>
<feature type="domain" description="Integrase catalytic" evidence="1">
    <location>
        <begin position="31"/>
        <end position="191"/>
    </location>
</feature>
<dbReference type="Gene3D" id="3.30.420.10">
    <property type="entry name" value="Ribonuclease H-like superfamily/Ribonuclease H"/>
    <property type="match status" value="1"/>
</dbReference>
<dbReference type="GO" id="GO:0015074">
    <property type="term" value="P:DNA integration"/>
    <property type="evidence" value="ECO:0007669"/>
    <property type="project" value="InterPro"/>
</dbReference>
<dbReference type="GO" id="GO:0003676">
    <property type="term" value="F:nucleic acid binding"/>
    <property type="evidence" value="ECO:0007669"/>
    <property type="project" value="InterPro"/>
</dbReference>
<protein>
    <submittedName>
        <fullName evidence="2">Pol polyprotein</fullName>
    </submittedName>
</protein>
<evidence type="ECO:0000259" key="1">
    <source>
        <dbReference type="PROSITE" id="PS50994"/>
    </source>
</evidence>
<dbReference type="AlphaFoldDB" id="A0A438HQL2"/>
<dbReference type="PANTHER" id="PTHR47266">
    <property type="entry name" value="ENDONUCLEASE-RELATED"/>
    <property type="match status" value="1"/>
</dbReference>
<dbReference type="InterPro" id="IPR052160">
    <property type="entry name" value="Gypsy_RT_Integrase-like"/>
</dbReference>
<name>A0A438HQL2_VITVI</name>
<comment type="caution">
    <text evidence="2">The sequence shown here is derived from an EMBL/GenBank/DDBJ whole genome shotgun (WGS) entry which is preliminary data.</text>
</comment>
<evidence type="ECO:0000313" key="3">
    <source>
        <dbReference type="Proteomes" id="UP000288805"/>
    </source>
</evidence>
<evidence type="ECO:0000313" key="2">
    <source>
        <dbReference type="EMBL" id="RVW86748.1"/>
    </source>
</evidence>
<dbReference type="SUPFAM" id="SSF53098">
    <property type="entry name" value="Ribonuclease H-like"/>
    <property type="match status" value="1"/>
</dbReference>
<dbReference type="PROSITE" id="PS50994">
    <property type="entry name" value="INTEGRASE"/>
    <property type="match status" value="1"/>
</dbReference>
<reference evidence="2 3" key="1">
    <citation type="journal article" date="2018" name="PLoS Genet.">
        <title>Population sequencing reveals clonal diversity and ancestral inbreeding in the grapevine cultivar Chardonnay.</title>
        <authorList>
            <person name="Roach M.J."/>
            <person name="Johnson D.L."/>
            <person name="Bohlmann J."/>
            <person name="van Vuuren H.J."/>
            <person name="Jones S.J."/>
            <person name="Pretorius I.S."/>
            <person name="Schmidt S.A."/>
            <person name="Borneman A.R."/>
        </authorList>
    </citation>
    <scope>NUCLEOTIDE SEQUENCE [LARGE SCALE GENOMIC DNA]</scope>
    <source>
        <strain evidence="3">cv. Chardonnay</strain>
        <tissue evidence="2">Leaf</tissue>
    </source>
</reference>